<sequence>MVEPALDGTETRARMMGTGPGRGVNKTFKTQLSHLGGGYRSRRSQRTGASGPSGMPRPHHRKNSRLQLIVMHTAKGRVCDASVPMPALF</sequence>
<feature type="region of interest" description="Disordered" evidence="1">
    <location>
        <begin position="1"/>
        <end position="64"/>
    </location>
</feature>
<accession>A0A2H1JGF1</accession>
<name>A0A2H1JGF1_BRELN</name>
<evidence type="ECO:0000313" key="3">
    <source>
        <dbReference type="Proteomes" id="UP000234641"/>
    </source>
</evidence>
<gene>
    <name evidence="2" type="ORF">BLIN9172_02114</name>
</gene>
<dbReference type="EMBL" id="FXYY01000012">
    <property type="protein sequence ID" value="SMX86540.1"/>
    <property type="molecule type" value="Genomic_DNA"/>
</dbReference>
<reference evidence="2 3" key="1">
    <citation type="submission" date="2017-03" db="EMBL/GenBank/DDBJ databases">
        <authorList>
            <person name="Afonso C.L."/>
            <person name="Miller P.J."/>
            <person name="Scott M.A."/>
            <person name="Spackman E."/>
            <person name="Goraichik I."/>
            <person name="Dimitrov K.M."/>
            <person name="Suarez D.L."/>
            <person name="Swayne D.E."/>
        </authorList>
    </citation>
    <scope>NUCLEOTIDE SEQUENCE [LARGE SCALE GENOMIC DNA]</scope>
    <source>
        <strain evidence="2 3">ATCC 9172</strain>
    </source>
</reference>
<dbReference type="Proteomes" id="UP000234641">
    <property type="component" value="Unassembled WGS sequence"/>
</dbReference>
<dbReference type="AlphaFoldDB" id="A0A2H1JGF1"/>
<evidence type="ECO:0000256" key="1">
    <source>
        <dbReference type="SAM" id="MobiDB-lite"/>
    </source>
</evidence>
<protein>
    <submittedName>
        <fullName evidence="2">Uncharacterized protein</fullName>
    </submittedName>
</protein>
<evidence type="ECO:0000313" key="2">
    <source>
        <dbReference type="EMBL" id="SMX86540.1"/>
    </source>
</evidence>
<organism evidence="2 3">
    <name type="scientific">Brevibacterium linens ATCC 9172</name>
    <dbReference type="NCBI Taxonomy" id="1255617"/>
    <lineage>
        <taxon>Bacteria</taxon>
        <taxon>Bacillati</taxon>
        <taxon>Actinomycetota</taxon>
        <taxon>Actinomycetes</taxon>
        <taxon>Micrococcales</taxon>
        <taxon>Brevibacteriaceae</taxon>
        <taxon>Brevibacterium</taxon>
    </lineage>
</organism>
<proteinExistence type="predicted"/>